<evidence type="ECO:0000259" key="6">
    <source>
        <dbReference type="PROSITE" id="PS51755"/>
    </source>
</evidence>
<dbReference type="Gene3D" id="1.10.10.10">
    <property type="entry name" value="Winged helix-like DNA-binding domain superfamily/Winged helix DNA-binding domain"/>
    <property type="match status" value="1"/>
</dbReference>
<dbReference type="InterPro" id="IPR041664">
    <property type="entry name" value="AAA_16"/>
</dbReference>
<comment type="similarity">
    <text evidence="1">Belongs to the AfsR/DnrI/RedD regulatory family.</text>
</comment>
<sequence length="1178" mass="126715">MRYLILGVTEARDENGAALPVSGTRLRALLAALALRAGRPVPVADLVDDVWAADPPHDAPAALQALVGRLRRVLGKGAIASTHGGYRLAAGPDEVDLYVFERLSRQGAEELDAGDPATAARTLRTALALWRGPALADLPDRDHGHGLRPEGHRLAALERRIEADLRCAATGPDAGRRTLVPELMELTAAHPYDERFRAQLIRALRAEGRQADALAAYEDARRALADGLGADPGPELIALHRELLSLSQAPSGSAARPAMMRPQYPLDASGPAVGHGNLRPRLTSFVGREPELRSIRADLTRSRLVTLTGPGGSGKTRLAEEAAAAHGGQPAPAADQANPAETSDADAWIAELASVDDPVDVPGAVLSALGLRETALLRDSNRDGQLPRTDPTDLLVEHLAHCSRIRPFLLILDNCEHVIEAAATLAETLLTHCPQLRILATSREPLGVPGESVRPVGPLPADPAHRLFAERARTVRPDFDPGQEAGRDAEAVAEICRRLDGQPLAIELAAARLRMLSPRQIADRLDDRFLLLTGGSRTVLPRQQTLRAVVDWSWDLLDEDERTALRQVSVFAGGWDLRAAEAVVTPGVVTPGAGPAGAVSSGAVSSGPVPAGLSTADLIGALVDKSLVVATPTATGEMRYRLLETIHEYATERAAEVPEIRAAAASAHTAYFLALVERAEPRIRSGDQLPWIERLETDLDNIRAALHRTVVTGPSEAEAVRLVLGMGWFWWLRNFRSEGLTWAERAVALGPEPVNADDPRYWPRMHLEMLRYFLAVESGPAEAVHGDDRFRAVMDRVTEAFRSSGPQSARFPGMLWPMALFAARTTTETHALIDSVVDNARTHGGAWEYCLALMFRTHMVVDMPGGMPGVDADLAELRELSRRVGDRWIRAQVASAAAEAGVMRGRFPQARAAYEEALLLSREVGAHAEAPFLLARLAELAYRTGDMADFERNLTVAEREADRYQVHDAHAYIHFLRATAALERGETARARQLVTEAAHAIGRGSPPSHFSAVVEGLAARITVHEPGPDRGPAAGVRGLTAALRGARDAQCAELVTGHLADCVAAVLPKVGHHRAAVRILAAADGWRLFGPRTEAQQAEVDGAERQAREELGPQLYEAERTAGRALTLDDVIELLTRITEELPEAPGCVEVLERGDAPVHAEAPGFTSGLTPDRLTGN</sequence>
<gene>
    <name evidence="7" type="ORF">SAMN02787144_102690</name>
</gene>
<dbReference type="PROSITE" id="PS51755">
    <property type="entry name" value="OMPR_PHOB"/>
    <property type="match status" value="1"/>
</dbReference>
<evidence type="ECO:0000256" key="1">
    <source>
        <dbReference type="ARBA" id="ARBA00005820"/>
    </source>
</evidence>
<reference evidence="7 8" key="1">
    <citation type="submission" date="2016-11" db="EMBL/GenBank/DDBJ databases">
        <authorList>
            <person name="Jaros S."/>
            <person name="Januszkiewicz K."/>
            <person name="Wedrychowicz H."/>
        </authorList>
    </citation>
    <scope>NUCLEOTIDE SEQUENCE [LARGE SCALE GENOMIC DNA]</scope>
    <source>
        <strain evidence="7 8">OK807</strain>
    </source>
</reference>
<dbReference type="RefSeq" id="WP_072488600.1">
    <property type="nucleotide sequence ID" value="NZ_FPJO01000026.1"/>
</dbReference>
<name>A0A1K2F257_STRAR</name>
<dbReference type="Pfam" id="PF00486">
    <property type="entry name" value="Trans_reg_C"/>
    <property type="match status" value="1"/>
</dbReference>
<dbReference type="SMART" id="SM01043">
    <property type="entry name" value="BTAD"/>
    <property type="match status" value="1"/>
</dbReference>
<feature type="region of interest" description="Disordered" evidence="5">
    <location>
        <begin position="250"/>
        <end position="275"/>
    </location>
</feature>
<dbReference type="GO" id="GO:0003677">
    <property type="term" value="F:DNA binding"/>
    <property type="evidence" value="ECO:0007669"/>
    <property type="project" value="UniProtKB-UniRule"/>
</dbReference>
<evidence type="ECO:0000256" key="5">
    <source>
        <dbReference type="SAM" id="MobiDB-lite"/>
    </source>
</evidence>
<dbReference type="AlphaFoldDB" id="A0A1K2F257"/>
<proteinExistence type="inferred from homology"/>
<dbReference type="OrthoDB" id="499349at2"/>
<dbReference type="InterPro" id="IPR005158">
    <property type="entry name" value="BTAD"/>
</dbReference>
<evidence type="ECO:0000313" key="8">
    <source>
        <dbReference type="Proteomes" id="UP000181909"/>
    </source>
</evidence>
<dbReference type="GO" id="GO:0006355">
    <property type="term" value="P:regulation of DNA-templated transcription"/>
    <property type="evidence" value="ECO:0007669"/>
    <property type="project" value="InterPro"/>
</dbReference>
<dbReference type="EMBL" id="FPJO01000026">
    <property type="protein sequence ID" value="SFY41101.1"/>
    <property type="molecule type" value="Genomic_DNA"/>
</dbReference>
<feature type="compositionally biased region" description="Low complexity" evidence="5">
    <location>
        <begin position="322"/>
        <end position="341"/>
    </location>
</feature>
<dbReference type="InterPro" id="IPR027417">
    <property type="entry name" value="P-loop_NTPase"/>
</dbReference>
<dbReference type="SUPFAM" id="SSF52540">
    <property type="entry name" value="P-loop containing nucleoside triphosphate hydrolases"/>
    <property type="match status" value="1"/>
</dbReference>
<evidence type="ECO:0000256" key="4">
    <source>
        <dbReference type="PROSITE-ProRule" id="PRU01091"/>
    </source>
</evidence>
<evidence type="ECO:0000313" key="7">
    <source>
        <dbReference type="EMBL" id="SFY41101.1"/>
    </source>
</evidence>
<accession>A0A1K2F257</accession>
<protein>
    <submittedName>
        <fullName evidence="7">Predicted ATPase</fullName>
    </submittedName>
</protein>
<dbReference type="PANTHER" id="PTHR47691:SF3">
    <property type="entry name" value="HTH-TYPE TRANSCRIPTIONAL REGULATOR RV0890C-RELATED"/>
    <property type="match status" value="1"/>
</dbReference>
<dbReference type="Gene3D" id="3.40.50.300">
    <property type="entry name" value="P-loop containing nucleotide triphosphate hydrolases"/>
    <property type="match status" value="1"/>
</dbReference>
<keyword evidence="2" id="KW-0902">Two-component regulatory system</keyword>
<dbReference type="SUPFAM" id="SSF48452">
    <property type="entry name" value="TPR-like"/>
    <property type="match status" value="2"/>
</dbReference>
<organism evidence="7 8">
    <name type="scientific">Streptomyces atratus</name>
    <dbReference type="NCBI Taxonomy" id="1893"/>
    <lineage>
        <taxon>Bacteria</taxon>
        <taxon>Bacillati</taxon>
        <taxon>Actinomycetota</taxon>
        <taxon>Actinomycetes</taxon>
        <taxon>Kitasatosporales</taxon>
        <taxon>Streptomycetaceae</taxon>
        <taxon>Streptomyces</taxon>
    </lineage>
</organism>
<dbReference type="PANTHER" id="PTHR47691">
    <property type="entry name" value="REGULATOR-RELATED"/>
    <property type="match status" value="1"/>
</dbReference>
<dbReference type="InterPro" id="IPR001867">
    <property type="entry name" value="OmpR/PhoB-type_DNA-bd"/>
</dbReference>
<feature type="region of interest" description="Disordered" evidence="5">
    <location>
        <begin position="322"/>
        <end position="343"/>
    </location>
</feature>
<dbReference type="Gene3D" id="1.25.40.10">
    <property type="entry name" value="Tetratricopeptide repeat domain"/>
    <property type="match status" value="1"/>
</dbReference>
<feature type="domain" description="OmpR/PhoB-type" evidence="6">
    <location>
        <begin position="1"/>
        <end position="90"/>
    </location>
</feature>
<dbReference type="SUPFAM" id="SSF46894">
    <property type="entry name" value="C-terminal effector domain of the bipartite response regulators"/>
    <property type="match status" value="1"/>
</dbReference>
<evidence type="ECO:0000256" key="3">
    <source>
        <dbReference type="ARBA" id="ARBA00023125"/>
    </source>
</evidence>
<dbReference type="InterPro" id="IPR016032">
    <property type="entry name" value="Sig_transdc_resp-reg_C-effctor"/>
</dbReference>
<dbReference type="GO" id="GO:0000160">
    <property type="term" value="P:phosphorelay signal transduction system"/>
    <property type="evidence" value="ECO:0007669"/>
    <property type="project" value="UniProtKB-KW"/>
</dbReference>
<dbReference type="STRING" id="1893.SAMN02787144_102690"/>
<evidence type="ECO:0000256" key="2">
    <source>
        <dbReference type="ARBA" id="ARBA00023012"/>
    </source>
</evidence>
<dbReference type="Proteomes" id="UP000181909">
    <property type="component" value="Unassembled WGS sequence"/>
</dbReference>
<dbReference type="InterPro" id="IPR036388">
    <property type="entry name" value="WH-like_DNA-bd_sf"/>
</dbReference>
<dbReference type="Pfam" id="PF03704">
    <property type="entry name" value="BTAD"/>
    <property type="match status" value="1"/>
</dbReference>
<dbReference type="Pfam" id="PF13191">
    <property type="entry name" value="AAA_16"/>
    <property type="match status" value="1"/>
</dbReference>
<keyword evidence="3 4" id="KW-0238">DNA-binding</keyword>
<dbReference type="CDD" id="cd15831">
    <property type="entry name" value="BTAD"/>
    <property type="match status" value="1"/>
</dbReference>
<dbReference type="InterPro" id="IPR011990">
    <property type="entry name" value="TPR-like_helical_dom_sf"/>
</dbReference>
<feature type="DNA-binding region" description="OmpR/PhoB-type" evidence="4">
    <location>
        <begin position="1"/>
        <end position="90"/>
    </location>
</feature>
<dbReference type="SMART" id="SM00862">
    <property type="entry name" value="Trans_reg_C"/>
    <property type="match status" value="1"/>
</dbReference>